<keyword evidence="2" id="KW-1185">Reference proteome</keyword>
<sequence>MKNQVEVSFNQTAYEIDAQALKDNLNKLIKSLDYIELITSKRELLTLEQVEQVIISKTGFKNILMSATLLGVETEYAYLQRNLDAIRLDVIEFKDNIPTLKDSALEELKSIHTTYLKDELVKDYNILNEACTILNKLSNPSFTDCLNRNYLGQWSVNILKLNNSNF</sequence>
<proteinExistence type="predicted"/>
<dbReference type="RefSeq" id="WP_264533020.1">
    <property type="nucleotide sequence ID" value="NZ_CP092332.1"/>
</dbReference>
<evidence type="ECO:0000313" key="2">
    <source>
        <dbReference type="Proteomes" id="UP001232117"/>
    </source>
</evidence>
<dbReference type="Proteomes" id="UP001232117">
    <property type="component" value="Chromosome"/>
</dbReference>
<accession>A0ABY8N3L9</accession>
<evidence type="ECO:0000313" key="1">
    <source>
        <dbReference type="EMBL" id="WGK94253.1"/>
    </source>
</evidence>
<name>A0ABY8N3L9_9FLAO</name>
<gene>
    <name evidence="1" type="ORF">MG292_09220</name>
</gene>
<reference evidence="1 2" key="1">
    <citation type="submission" date="2023-06" db="EMBL/GenBank/DDBJ databases">
        <title>Complete Genome Sequence of Flavobacterium keumense K3R-10.</title>
        <authorList>
            <person name="Jeong H."/>
            <person name="Jhang S.Y."/>
            <person name="Kim J.N."/>
        </authorList>
    </citation>
    <scope>NUCLEOTIDE SEQUENCE [LARGE SCALE GENOMIC DNA]</scope>
    <source>
        <strain evidence="1 2">K3R-10</strain>
    </source>
</reference>
<organism evidence="1 2">
    <name type="scientific">Flavobacterium keumense</name>
    <dbReference type="NCBI Taxonomy" id="1306518"/>
    <lineage>
        <taxon>Bacteria</taxon>
        <taxon>Pseudomonadati</taxon>
        <taxon>Bacteroidota</taxon>
        <taxon>Flavobacteriia</taxon>
        <taxon>Flavobacteriales</taxon>
        <taxon>Flavobacteriaceae</taxon>
        <taxon>Flavobacterium</taxon>
    </lineage>
</organism>
<dbReference type="EMBL" id="CP092332">
    <property type="protein sequence ID" value="WGK94253.1"/>
    <property type="molecule type" value="Genomic_DNA"/>
</dbReference>
<protein>
    <submittedName>
        <fullName evidence="1">Uncharacterized protein</fullName>
    </submittedName>
</protein>